<comment type="similarity">
    <text evidence="2">Belongs to the TMEM19 family.</text>
</comment>
<dbReference type="InterPro" id="IPR002794">
    <property type="entry name" value="DUF92_TMEM19"/>
</dbReference>
<dbReference type="EMBL" id="JAPTGB010000008">
    <property type="protein sequence ID" value="MCZ0860565.1"/>
    <property type="molecule type" value="Genomic_DNA"/>
</dbReference>
<feature type="transmembrane region" description="Helical" evidence="6">
    <location>
        <begin position="12"/>
        <end position="41"/>
    </location>
</feature>
<feature type="transmembrane region" description="Helical" evidence="6">
    <location>
        <begin position="342"/>
        <end position="367"/>
    </location>
</feature>
<dbReference type="PANTHER" id="PTHR13353:SF5">
    <property type="entry name" value="TRANSMEMBRANE PROTEIN 19"/>
    <property type="match status" value="1"/>
</dbReference>
<feature type="transmembrane region" description="Helical" evidence="6">
    <location>
        <begin position="194"/>
        <end position="225"/>
    </location>
</feature>
<organism evidence="7 8">
    <name type="scientific">Methanocorpusculum petauri</name>
    <dbReference type="NCBI Taxonomy" id="3002863"/>
    <lineage>
        <taxon>Archaea</taxon>
        <taxon>Methanobacteriati</taxon>
        <taxon>Methanobacteriota</taxon>
        <taxon>Stenosarchaea group</taxon>
        <taxon>Methanomicrobia</taxon>
        <taxon>Methanomicrobiales</taxon>
        <taxon>Methanocorpusculaceae</taxon>
        <taxon>Methanocorpusculum</taxon>
    </lineage>
</organism>
<evidence type="ECO:0000256" key="2">
    <source>
        <dbReference type="ARBA" id="ARBA00009012"/>
    </source>
</evidence>
<keyword evidence="8" id="KW-1185">Reference proteome</keyword>
<feature type="transmembrane region" description="Helical" evidence="6">
    <location>
        <begin position="48"/>
        <end position="71"/>
    </location>
</feature>
<feature type="transmembrane region" description="Helical" evidence="6">
    <location>
        <begin position="165"/>
        <end position="182"/>
    </location>
</feature>
<evidence type="ECO:0000256" key="6">
    <source>
        <dbReference type="SAM" id="Phobius"/>
    </source>
</evidence>
<feature type="transmembrane region" description="Helical" evidence="6">
    <location>
        <begin position="315"/>
        <end position="336"/>
    </location>
</feature>
<evidence type="ECO:0000313" key="7">
    <source>
        <dbReference type="EMBL" id="MCZ0860565.1"/>
    </source>
</evidence>
<dbReference type="Pfam" id="PF01940">
    <property type="entry name" value="DUF92"/>
    <property type="match status" value="1"/>
</dbReference>
<feature type="transmembrane region" description="Helical" evidence="6">
    <location>
        <begin position="140"/>
        <end position="158"/>
    </location>
</feature>
<gene>
    <name evidence="7" type="ORF">O0S10_04875</name>
</gene>
<accession>A0ABT4IHD4</accession>
<name>A0ABT4IHD4_9EURY</name>
<keyword evidence="3 6" id="KW-0812">Transmembrane</keyword>
<evidence type="ECO:0000256" key="1">
    <source>
        <dbReference type="ARBA" id="ARBA00004141"/>
    </source>
</evidence>
<feature type="transmembrane region" description="Helical" evidence="6">
    <location>
        <begin position="379"/>
        <end position="404"/>
    </location>
</feature>
<dbReference type="RefSeq" id="WP_268924778.1">
    <property type="nucleotide sequence ID" value="NZ_JAPTGB010000008.1"/>
</dbReference>
<evidence type="ECO:0000256" key="3">
    <source>
        <dbReference type="ARBA" id="ARBA00022692"/>
    </source>
</evidence>
<comment type="subcellular location">
    <subcellularLocation>
        <location evidence="1">Membrane</location>
        <topology evidence="1">Multi-pass membrane protein</topology>
    </subcellularLocation>
</comment>
<feature type="transmembrane region" description="Helical" evidence="6">
    <location>
        <begin position="91"/>
        <end position="110"/>
    </location>
</feature>
<feature type="transmembrane region" description="Helical" evidence="6">
    <location>
        <begin position="117"/>
        <end position="134"/>
    </location>
</feature>
<keyword evidence="5 6" id="KW-0472">Membrane</keyword>
<evidence type="ECO:0000256" key="4">
    <source>
        <dbReference type="ARBA" id="ARBA00022989"/>
    </source>
</evidence>
<protein>
    <submittedName>
        <fullName evidence="7">DUF92 domain-containing protein</fullName>
    </submittedName>
</protein>
<proteinExistence type="inferred from homology"/>
<evidence type="ECO:0000313" key="8">
    <source>
        <dbReference type="Proteomes" id="UP001141422"/>
    </source>
</evidence>
<dbReference type="Proteomes" id="UP001141422">
    <property type="component" value="Unassembled WGS sequence"/>
</dbReference>
<feature type="transmembrane region" description="Helical" evidence="6">
    <location>
        <begin position="246"/>
        <end position="266"/>
    </location>
</feature>
<sequence length="405" mass="43072">MEFKPRLVAMPLVVTLLMLIAPGINPYIVGTVVILLSIILYTIHKTHYLAVSVAVLALLYGIGLIPITAFLGPMMMMVWGEYLARKLRDHAPETLAFTLGAILGIVATMFRCMQIDSLVAIIAVVVLLMLRSILTDREDAGMIGLLGVAMTITLFFDLEFTYDATMLALAVVVCAGFAYFAYRAKTVDASGVFAAVLFGIILITFAGVPWFLIVISFFILGSFFTKYRYAEKVFLGVEQGKSGRRGYMNAFANALVGVAGAILFGITGNEIFAALFLGCIATATADTLASEIGVTGGTPYMITTLRPVPAGTNGGVTVLGELACLFGATIICVLAFLLEVAPWYVCLIGIAAGFFGTNMDSLIGALIENKGVIGNSGTNLLATLSGGLFAMAAYWICLTVTNLIF</sequence>
<keyword evidence="4 6" id="KW-1133">Transmembrane helix</keyword>
<reference evidence="7" key="1">
    <citation type="submission" date="2022-12" db="EMBL/GenBank/DDBJ databases">
        <title>Isolation and characterisation of novel Methanocorpusculum spp. from native Australian herbivores indicates the genus is ancestrally host-associated.</title>
        <authorList>
            <person name="Volmer J.G."/>
            <person name="Soo R.M."/>
            <person name="Evans P.N."/>
            <person name="Hoedt E.C."/>
            <person name="Astorga Alsina A.L."/>
            <person name="Woodcroft B.J."/>
            <person name="Tyson G.W."/>
            <person name="Hugenholtz P."/>
            <person name="Morrison M."/>
        </authorList>
    </citation>
    <scope>NUCLEOTIDE SEQUENCE</scope>
    <source>
        <strain evidence="7">MG</strain>
    </source>
</reference>
<dbReference type="PANTHER" id="PTHR13353">
    <property type="entry name" value="TRANSMEMBRANE PROTEIN 19"/>
    <property type="match status" value="1"/>
</dbReference>
<comment type="caution">
    <text evidence="7">The sequence shown here is derived from an EMBL/GenBank/DDBJ whole genome shotgun (WGS) entry which is preliminary data.</text>
</comment>
<evidence type="ECO:0000256" key="5">
    <source>
        <dbReference type="ARBA" id="ARBA00023136"/>
    </source>
</evidence>